<keyword evidence="4" id="KW-1185">Reference proteome</keyword>
<name>A0AAU6WIB1_9MICC</name>
<dbReference type="CDD" id="cd05243">
    <property type="entry name" value="SDR_a5"/>
    <property type="match status" value="1"/>
</dbReference>
<feature type="domain" description="NAD(P)-binding" evidence="2">
    <location>
        <begin position="12"/>
        <end position="192"/>
    </location>
</feature>
<gene>
    <name evidence="3" type="ORF">QMQ05_07230</name>
</gene>
<dbReference type="InterPro" id="IPR036291">
    <property type="entry name" value="NAD(P)-bd_dom_sf"/>
</dbReference>
<evidence type="ECO:0000313" key="4">
    <source>
        <dbReference type="Proteomes" id="UP001486888"/>
    </source>
</evidence>
<organism evidence="3 4">
    <name type="scientific">Glutamicibacter ectropisis</name>
    <dbReference type="NCBI Taxonomy" id="3046593"/>
    <lineage>
        <taxon>Bacteria</taxon>
        <taxon>Bacillati</taxon>
        <taxon>Actinomycetota</taxon>
        <taxon>Actinomycetes</taxon>
        <taxon>Micrococcales</taxon>
        <taxon>Micrococcaceae</taxon>
        <taxon>Glutamicibacter</taxon>
    </lineage>
</organism>
<evidence type="ECO:0000259" key="2">
    <source>
        <dbReference type="Pfam" id="PF13460"/>
    </source>
</evidence>
<dbReference type="KEGG" id="gey:QMQ05_07230"/>
<dbReference type="Pfam" id="PF13460">
    <property type="entry name" value="NAD_binding_10"/>
    <property type="match status" value="1"/>
</dbReference>
<reference evidence="3 4" key="1">
    <citation type="submission" date="2023-05" db="EMBL/GenBank/DDBJ databases">
        <title>Glutamicibacter sp. B1, complete genome.</title>
        <authorList>
            <person name="Long Y.H."/>
            <person name="Fang T."/>
            <person name="Li X.Y."/>
        </authorList>
    </citation>
    <scope>NUCLEOTIDE SEQUENCE [LARGE SCALE GENOMIC DNA]</scope>
    <source>
        <strain evidence="3 4">B1</strain>
    </source>
</reference>
<dbReference type="EMBL" id="CP125942">
    <property type="protein sequence ID" value="XAO47302.1"/>
    <property type="molecule type" value="Genomic_DNA"/>
</dbReference>
<dbReference type="RefSeq" id="WP_345474218.1">
    <property type="nucleotide sequence ID" value="NZ_CP125942.1"/>
</dbReference>
<dbReference type="AlphaFoldDB" id="A0AAU6WIB1"/>
<evidence type="ECO:0000256" key="1">
    <source>
        <dbReference type="SAM" id="MobiDB-lite"/>
    </source>
</evidence>
<feature type="compositionally biased region" description="Polar residues" evidence="1">
    <location>
        <begin position="233"/>
        <end position="243"/>
    </location>
</feature>
<dbReference type="SUPFAM" id="SSF51735">
    <property type="entry name" value="NAD(P)-binding Rossmann-fold domains"/>
    <property type="match status" value="1"/>
</dbReference>
<dbReference type="Gene3D" id="3.40.50.720">
    <property type="entry name" value="NAD(P)-binding Rossmann-like Domain"/>
    <property type="match status" value="1"/>
</dbReference>
<dbReference type="Proteomes" id="UP001486888">
    <property type="component" value="Chromosome"/>
</dbReference>
<proteinExistence type="predicted"/>
<feature type="region of interest" description="Disordered" evidence="1">
    <location>
        <begin position="226"/>
        <end position="258"/>
    </location>
</feature>
<sequence>MSIKPLTVLMIGATGSIGRPAVAQALAQGYTVRALVRDQARAQRQLPEAVELVVGDLTDAQSLRTAVQDVDAIVFTHGSSIQESDVRDVDYAGVANVLAALDGRPVRIALMTAVGTTRPGVPYAAWKRRGERLVRASGNDYTIVRPGWFDYNDADQRQILMRHGDTKQSGGPADGVIARDEIARVLIDSLSNEAANRKTLELEATQGKEQEDLTADFAALQADEPGAFDGVLDSNTVPVSQGPQLFRDDLDRIGSAGR</sequence>
<dbReference type="PANTHER" id="PTHR15020">
    <property type="entry name" value="FLAVIN REDUCTASE-RELATED"/>
    <property type="match status" value="1"/>
</dbReference>
<dbReference type="InterPro" id="IPR016040">
    <property type="entry name" value="NAD(P)-bd_dom"/>
</dbReference>
<dbReference type="PANTHER" id="PTHR15020:SF43">
    <property type="entry name" value="NAD(P)-BINDING DOMAIN-CONTAINING PROTEIN"/>
    <property type="match status" value="1"/>
</dbReference>
<evidence type="ECO:0000313" key="3">
    <source>
        <dbReference type="EMBL" id="XAO47302.1"/>
    </source>
</evidence>
<accession>A0AAU6WIB1</accession>
<protein>
    <submittedName>
        <fullName evidence="3">SDR family oxidoreductase</fullName>
    </submittedName>
</protein>